<keyword evidence="7" id="KW-1185">Reference proteome</keyword>
<name>A0ABP8GLS4_9BURK</name>
<organism evidence="6 7">
    <name type="scientific">Pigmentiphaga soli</name>
    <dbReference type="NCBI Taxonomy" id="1007095"/>
    <lineage>
        <taxon>Bacteria</taxon>
        <taxon>Pseudomonadati</taxon>
        <taxon>Pseudomonadota</taxon>
        <taxon>Betaproteobacteria</taxon>
        <taxon>Burkholderiales</taxon>
        <taxon>Alcaligenaceae</taxon>
        <taxon>Pigmentiphaga</taxon>
    </lineage>
</organism>
<dbReference type="EMBL" id="BAABFO010000004">
    <property type="protein sequence ID" value="GAA4326721.1"/>
    <property type="molecule type" value="Genomic_DNA"/>
</dbReference>
<keyword evidence="2" id="KW-0805">Transcription regulation</keyword>
<evidence type="ECO:0000256" key="1">
    <source>
        <dbReference type="ARBA" id="ARBA00009437"/>
    </source>
</evidence>
<keyword evidence="4" id="KW-0804">Transcription</keyword>
<evidence type="ECO:0000313" key="6">
    <source>
        <dbReference type="EMBL" id="GAA4326721.1"/>
    </source>
</evidence>
<dbReference type="Proteomes" id="UP001501671">
    <property type="component" value="Unassembled WGS sequence"/>
</dbReference>
<evidence type="ECO:0000256" key="4">
    <source>
        <dbReference type="ARBA" id="ARBA00023163"/>
    </source>
</evidence>
<accession>A0ABP8GLS4</accession>
<dbReference type="PRINTS" id="PR00039">
    <property type="entry name" value="HTHLYSR"/>
</dbReference>
<protein>
    <submittedName>
        <fullName evidence="6">LysR family transcriptional regulator</fullName>
    </submittedName>
</protein>
<dbReference type="SUPFAM" id="SSF46785">
    <property type="entry name" value="Winged helix' DNA-binding domain"/>
    <property type="match status" value="1"/>
</dbReference>
<keyword evidence="3" id="KW-0238">DNA-binding</keyword>
<comment type="similarity">
    <text evidence="1">Belongs to the LysR transcriptional regulatory family.</text>
</comment>
<dbReference type="InterPro" id="IPR000847">
    <property type="entry name" value="LysR_HTH_N"/>
</dbReference>
<evidence type="ECO:0000313" key="7">
    <source>
        <dbReference type="Proteomes" id="UP001501671"/>
    </source>
</evidence>
<dbReference type="RefSeq" id="WP_345247068.1">
    <property type="nucleotide sequence ID" value="NZ_BAABFO010000004.1"/>
</dbReference>
<dbReference type="InterPro" id="IPR005119">
    <property type="entry name" value="LysR_subst-bd"/>
</dbReference>
<dbReference type="Gene3D" id="3.40.190.10">
    <property type="entry name" value="Periplasmic binding protein-like II"/>
    <property type="match status" value="2"/>
</dbReference>
<gene>
    <name evidence="6" type="ORF">GCM10023144_10530</name>
</gene>
<dbReference type="Pfam" id="PF00126">
    <property type="entry name" value="HTH_1"/>
    <property type="match status" value="1"/>
</dbReference>
<dbReference type="InterPro" id="IPR036388">
    <property type="entry name" value="WH-like_DNA-bd_sf"/>
</dbReference>
<dbReference type="CDD" id="cd08417">
    <property type="entry name" value="PBP2_Nitroaromatics_like"/>
    <property type="match status" value="1"/>
</dbReference>
<dbReference type="PANTHER" id="PTHR30118">
    <property type="entry name" value="HTH-TYPE TRANSCRIPTIONAL REGULATOR LEUO-RELATED"/>
    <property type="match status" value="1"/>
</dbReference>
<dbReference type="SUPFAM" id="SSF53850">
    <property type="entry name" value="Periplasmic binding protein-like II"/>
    <property type="match status" value="1"/>
</dbReference>
<dbReference type="Pfam" id="PF03466">
    <property type="entry name" value="LysR_substrate"/>
    <property type="match status" value="1"/>
</dbReference>
<comment type="caution">
    <text evidence="6">The sequence shown here is derived from an EMBL/GenBank/DDBJ whole genome shotgun (WGS) entry which is preliminary data.</text>
</comment>
<dbReference type="InterPro" id="IPR037402">
    <property type="entry name" value="YidZ_PBP2"/>
</dbReference>
<proteinExistence type="inferred from homology"/>
<dbReference type="PANTHER" id="PTHR30118:SF15">
    <property type="entry name" value="TRANSCRIPTIONAL REGULATORY PROTEIN"/>
    <property type="match status" value="1"/>
</dbReference>
<reference evidence="7" key="1">
    <citation type="journal article" date="2019" name="Int. J. Syst. Evol. Microbiol.">
        <title>The Global Catalogue of Microorganisms (GCM) 10K type strain sequencing project: providing services to taxonomists for standard genome sequencing and annotation.</title>
        <authorList>
            <consortium name="The Broad Institute Genomics Platform"/>
            <consortium name="The Broad Institute Genome Sequencing Center for Infectious Disease"/>
            <person name="Wu L."/>
            <person name="Ma J."/>
        </authorList>
    </citation>
    <scope>NUCLEOTIDE SEQUENCE [LARGE SCALE GENOMIC DNA]</scope>
    <source>
        <strain evidence="7">JCM 17666</strain>
    </source>
</reference>
<dbReference type="InterPro" id="IPR036390">
    <property type="entry name" value="WH_DNA-bd_sf"/>
</dbReference>
<evidence type="ECO:0000259" key="5">
    <source>
        <dbReference type="PROSITE" id="PS50931"/>
    </source>
</evidence>
<dbReference type="InterPro" id="IPR050389">
    <property type="entry name" value="LysR-type_TF"/>
</dbReference>
<sequence length="300" mass="33872">MHLRNRDLNLLVALDTLLKEESVTRAAQALHLSQSAMSHALARLREMFGDPILVRGPRGMQPTPRAEQLRDQVARTLRDVESVFANGPFDPATTTHTFYVGTIDYVELTLWLPLVERVRRTAPGVRILVRPITLDKYQEDLTEGRVDMVIGFIRKPPAQAHKRLLFSEDYACVTRAGLLQTGEPLTLDRYLAAGHIQVSPSATFTGVPDLALAKLHLRRNIVMAIPRYFSATDIAAHSDLILTVQSRIARRFADSLPIRIFPPPFALPELKLSMLWLARTHRDPAQQWLRELIADVSRDI</sequence>
<evidence type="ECO:0000256" key="3">
    <source>
        <dbReference type="ARBA" id="ARBA00023125"/>
    </source>
</evidence>
<dbReference type="PROSITE" id="PS50931">
    <property type="entry name" value="HTH_LYSR"/>
    <property type="match status" value="1"/>
</dbReference>
<dbReference type="Gene3D" id="1.10.10.10">
    <property type="entry name" value="Winged helix-like DNA-binding domain superfamily/Winged helix DNA-binding domain"/>
    <property type="match status" value="1"/>
</dbReference>
<feature type="domain" description="HTH lysR-type" evidence="5">
    <location>
        <begin position="6"/>
        <end position="63"/>
    </location>
</feature>
<evidence type="ECO:0000256" key="2">
    <source>
        <dbReference type="ARBA" id="ARBA00023015"/>
    </source>
</evidence>